<feature type="chain" id="PRO_5039274374" evidence="2">
    <location>
        <begin position="25"/>
        <end position="239"/>
    </location>
</feature>
<sequence length="239" mass="24835">MAARGAAAILLGAWALLGCSGGDAHDDAAGDGTPAATPDEAAPDEGAPEETAPDEGESGWTVTVYYTAVESHHDGEPVAVTGCPVLDCTHGDSELGSYPEDFVTAVQQEGTGRIVHGPHAGEYLNWSWDVGYWLDSAPRDSYGAPLEPFVSAAADAGVLARGDHVRIEDCGTTEEGEPIEPEVCETLSAASWVVTDEFTPGFGGDHHMDAYIGEETGPGFTDSPLYTTLNDATLTVTHA</sequence>
<dbReference type="PROSITE" id="PS51257">
    <property type="entry name" value="PROKAR_LIPOPROTEIN"/>
    <property type="match status" value="1"/>
</dbReference>
<protein>
    <submittedName>
        <fullName evidence="3">Uncharacterized protein</fullName>
    </submittedName>
</protein>
<keyword evidence="4" id="KW-1185">Reference proteome</keyword>
<accession>A0A3A9ZED9</accession>
<comment type="caution">
    <text evidence="3">The sequence shown here is derived from an EMBL/GenBank/DDBJ whole genome shotgun (WGS) entry which is preliminary data.</text>
</comment>
<evidence type="ECO:0000256" key="2">
    <source>
        <dbReference type="SAM" id="SignalP"/>
    </source>
</evidence>
<gene>
    <name evidence="3" type="ORF">D7294_03910</name>
</gene>
<organism evidence="3 4">
    <name type="scientific">Streptomyces hoynatensis</name>
    <dbReference type="NCBI Taxonomy" id="1141874"/>
    <lineage>
        <taxon>Bacteria</taxon>
        <taxon>Bacillati</taxon>
        <taxon>Actinomycetota</taxon>
        <taxon>Actinomycetes</taxon>
        <taxon>Kitasatosporales</taxon>
        <taxon>Streptomycetaceae</taxon>
        <taxon>Streptomyces</taxon>
    </lineage>
</organism>
<feature type="compositionally biased region" description="Acidic residues" evidence="1">
    <location>
        <begin position="41"/>
        <end position="57"/>
    </location>
</feature>
<evidence type="ECO:0000313" key="3">
    <source>
        <dbReference type="EMBL" id="RKN45627.1"/>
    </source>
</evidence>
<reference evidence="3 4" key="1">
    <citation type="journal article" date="2014" name="Int. J. Syst. Evol. Microbiol.">
        <title>Streptomyces hoynatensis sp. nov., isolated from deep marine sediment.</title>
        <authorList>
            <person name="Veyisoglu A."/>
            <person name="Sahin N."/>
        </authorList>
    </citation>
    <scope>NUCLEOTIDE SEQUENCE [LARGE SCALE GENOMIC DNA]</scope>
    <source>
        <strain evidence="3 4">KCTC 29097</strain>
    </source>
</reference>
<feature type="region of interest" description="Disordered" evidence="1">
    <location>
        <begin position="26"/>
        <end position="59"/>
    </location>
</feature>
<dbReference type="EMBL" id="RBAL01000002">
    <property type="protein sequence ID" value="RKN45627.1"/>
    <property type="molecule type" value="Genomic_DNA"/>
</dbReference>
<dbReference type="OrthoDB" id="3293218at2"/>
<feature type="compositionally biased region" description="Low complexity" evidence="1">
    <location>
        <begin position="30"/>
        <end position="40"/>
    </location>
</feature>
<proteinExistence type="predicted"/>
<evidence type="ECO:0000313" key="4">
    <source>
        <dbReference type="Proteomes" id="UP000272474"/>
    </source>
</evidence>
<feature type="signal peptide" evidence="2">
    <location>
        <begin position="1"/>
        <end position="24"/>
    </location>
</feature>
<evidence type="ECO:0000256" key="1">
    <source>
        <dbReference type="SAM" id="MobiDB-lite"/>
    </source>
</evidence>
<dbReference type="AlphaFoldDB" id="A0A3A9ZED9"/>
<dbReference type="Proteomes" id="UP000272474">
    <property type="component" value="Unassembled WGS sequence"/>
</dbReference>
<keyword evidence="2" id="KW-0732">Signal</keyword>
<name>A0A3A9ZED9_9ACTN</name>